<dbReference type="EMBL" id="JADGJQ010000019">
    <property type="protein sequence ID" value="KAJ3179890.1"/>
    <property type="molecule type" value="Genomic_DNA"/>
</dbReference>
<feature type="compositionally biased region" description="Polar residues" evidence="2">
    <location>
        <begin position="1"/>
        <end position="13"/>
    </location>
</feature>
<protein>
    <submittedName>
        <fullName evidence="4">Protein transport protein S9 plasma membrane t-SNARE</fullName>
    </submittedName>
</protein>
<feature type="compositionally biased region" description="Low complexity" evidence="2">
    <location>
        <begin position="187"/>
        <end position="196"/>
    </location>
</feature>
<dbReference type="SMART" id="SM00397">
    <property type="entry name" value="t_SNARE"/>
    <property type="match status" value="2"/>
</dbReference>
<dbReference type="AlphaFoldDB" id="A0AAD5XRC2"/>
<dbReference type="PANTHER" id="PTHR19305">
    <property type="entry name" value="SYNAPTOSOMAL ASSOCIATED PROTEIN"/>
    <property type="match status" value="1"/>
</dbReference>
<name>A0AAD5XRC2_9FUNG</name>
<feature type="domain" description="T-SNARE coiled-coil homology" evidence="3">
    <location>
        <begin position="232"/>
        <end position="294"/>
    </location>
</feature>
<dbReference type="GO" id="GO:0006906">
    <property type="term" value="P:vesicle fusion"/>
    <property type="evidence" value="ECO:0007669"/>
    <property type="project" value="TreeGrafter"/>
</dbReference>
<feature type="compositionally biased region" description="Low complexity" evidence="2">
    <location>
        <begin position="41"/>
        <end position="59"/>
    </location>
</feature>
<dbReference type="Proteomes" id="UP001212152">
    <property type="component" value="Unassembled WGS sequence"/>
</dbReference>
<feature type="region of interest" description="Disordered" evidence="2">
    <location>
        <begin position="187"/>
        <end position="208"/>
    </location>
</feature>
<evidence type="ECO:0000256" key="1">
    <source>
        <dbReference type="ARBA" id="ARBA00009480"/>
    </source>
</evidence>
<reference evidence="4" key="1">
    <citation type="submission" date="2020-05" db="EMBL/GenBank/DDBJ databases">
        <title>Phylogenomic resolution of chytrid fungi.</title>
        <authorList>
            <person name="Stajich J.E."/>
            <person name="Amses K."/>
            <person name="Simmons R."/>
            <person name="Seto K."/>
            <person name="Myers J."/>
            <person name="Bonds A."/>
            <person name="Quandt C.A."/>
            <person name="Barry K."/>
            <person name="Liu P."/>
            <person name="Grigoriev I."/>
            <person name="Longcore J.E."/>
            <person name="James T.Y."/>
        </authorList>
    </citation>
    <scope>NUCLEOTIDE SEQUENCE</scope>
    <source>
        <strain evidence="4">JEL0379</strain>
    </source>
</reference>
<dbReference type="GO" id="GO:0005886">
    <property type="term" value="C:plasma membrane"/>
    <property type="evidence" value="ECO:0007669"/>
    <property type="project" value="TreeGrafter"/>
</dbReference>
<evidence type="ECO:0000313" key="5">
    <source>
        <dbReference type="Proteomes" id="UP001212152"/>
    </source>
</evidence>
<sequence length="295" mass="32626">MSRYSNYDQPYNISRSSSAPASRYANYDDRRSTSNNGYESAAAAPPAPNRWAAAAAQAAEGQTNNGGYRSWETVDEEPEQYDDSGWLDRKTQKVQNDSLMSSRRALQRLNRADEVAVNNLSRLHSQGEQLGKVSARLDSAQQHAKVADAKTDHLKSLNKLFFLPSFGGKKAKRREERVLAATNAQEAAASATSETAPNDEYASGSSLYGDRSYGRTAAPTRSYSTPENINRDATEEEIDDNIDQISSGLTRLKMMSQSMNAALDKQTGQIRTISSRTDTTKEYIRSTSRKIDNIK</sequence>
<feature type="compositionally biased region" description="Low complexity" evidence="2">
    <location>
        <begin position="14"/>
        <end position="23"/>
    </location>
</feature>
<dbReference type="InterPro" id="IPR000727">
    <property type="entry name" value="T_SNARE_dom"/>
</dbReference>
<dbReference type="GO" id="GO:0031201">
    <property type="term" value="C:SNARE complex"/>
    <property type="evidence" value="ECO:0007669"/>
    <property type="project" value="TreeGrafter"/>
</dbReference>
<dbReference type="GO" id="GO:0019905">
    <property type="term" value="F:syntaxin binding"/>
    <property type="evidence" value="ECO:0007669"/>
    <property type="project" value="TreeGrafter"/>
</dbReference>
<organism evidence="4 5">
    <name type="scientific">Geranomyces variabilis</name>
    <dbReference type="NCBI Taxonomy" id="109894"/>
    <lineage>
        <taxon>Eukaryota</taxon>
        <taxon>Fungi</taxon>
        <taxon>Fungi incertae sedis</taxon>
        <taxon>Chytridiomycota</taxon>
        <taxon>Chytridiomycota incertae sedis</taxon>
        <taxon>Chytridiomycetes</taxon>
        <taxon>Spizellomycetales</taxon>
        <taxon>Powellomycetaceae</taxon>
        <taxon>Geranomyces</taxon>
    </lineage>
</organism>
<dbReference type="SUPFAM" id="SSF58038">
    <property type="entry name" value="SNARE fusion complex"/>
    <property type="match status" value="2"/>
</dbReference>
<dbReference type="PROSITE" id="PS50192">
    <property type="entry name" value="T_SNARE"/>
    <property type="match status" value="1"/>
</dbReference>
<dbReference type="Gene3D" id="1.20.5.110">
    <property type="match status" value="2"/>
</dbReference>
<feature type="compositionally biased region" description="Basic and acidic residues" evidence="2">
    <location>
        <begin position="278"/>
        <end position="295"/>
    </location>
</feature>
<accession>A0AAD5XRC2</accession>
<feature type="region of interest" description="Disordered" evidence="2">
    <location>
        <begin position="276"/>
        <end position="295"/>
    </location>
</feature>
<feature type="region of interest" description="Disordered" evidence="2">
    <location>
        <begin position="1"/>
        <end position="70"/>
    </location>
</feature>
<proteinExistence type="inferred from homology"/>
<dbReference type="GO" id="GO:0005484">
    <property type="term" value="F:SNAP receptor activity"/>
    <property type="evidence" value="ECO:0007669"/>
    <property type="project" value="TreeGrafter"/>
</dbReference>
<evidence type="ECO:0000313" key="4">
    <source>
        <dbReference type="EMBL" id="KAJ3179890.1"/>
    </source>
</evidence>
<evidence type="ECO:0000259" key="3">
    <source>
        <dbReference type="PROSITE" id="PS50192"/>
    </source>
</evidence>
<gene>
    <name evidence="4" type="primary">SEC9_1</name>
    <name evidence="4" type="ORF">HDU87_002458</name>
</gene>
<dbReference type="GO" id="GO:0006887">
    <property type="term" value="P:exocytosis"/>
    <property type="evidence" value="ECO:0007669"/>
    <property type="project" value="TreeGrafter"/>
</dbReference>
<evidence type="ECO:0000256" key="2">
    <source>
        <dbReference type="SAM" id="MobiDB-lite"/>
    </source>
</evidence>
<keyword evidence="5" id="KW-1185">Reference proteome</keyword>
<dbReference type="PANTHER" id="PTHR19305:SF9">
    <property type="entry name" value="SYNAPTOSOMAL-ASSOCIATED PROTEIN 29"/>
    <property type="match status" value="1"/>
</dbReference>
<comment type="caution">
    <text evidence="4">The sequence shown here is derived from an EMBL/GenBank/DDBJ whole genome shotgun (WGS) entry which is preliminary data.</text>
</comment>
<comment type="similarity">
    <text evidence="1">Belongs to the SNAP-25 family.</text>
</comment>